<dbReference type="PANTHER" id="PTHR30543">
    <property type="entry name" value="CHROMATE REDUCTASE"/>
    <property type="match status" value="1"/>
</dbReference>
<dbReference type="Gene3D" id="3.40.50.360">
    <property type="match status" value="1"/>
</dbReference>
<organism evidence="2 3">
    <name type="scientific">Agrococcus jenensis</name>
    <dbReference type="NCBI Taxonomy" id="46353"/>
    <lineage>
        <taxon>Bacteria</taxon>
        <taxon>Bacillati</taxon>
        <taxon>Actinomycetota</taxon>
        <taxon>Actinomycetes</taxon>
        <taxon>Micrococcales</taxon>
        <taxon>Microbacteriaceae</taxon>
        <taxon>Agrococcus</taxon>
    </lineage>
</organism>
<dbReference type="PANTHER" id="PTHR30543:SF21">
    <property type="entry name" value="NAD(P)H-DEPENDENT FMN REDUCTASE LOT6"/>
    <property type="match status" value="1"/>
</dbReference>
<reference evidence="2 3" key="1">
    <citation type="submission" date="2018-11" db="EMBL/GenBank/DDBJ databases">
        <title>Sequencing the genomes of 1000 actinobacteria strains.</title>
        <authorList>
            <person name="Klenk H.-P."/>
        </authorList>
    </citation>
    <scope>NUCLEOTIDE SEQUENCE [LARGE SCALE GENOMIC DNA]</scope>
    <source>
        <strain evidence="2 3">DSM 9580</strain>
    </source>
</reference>
<sequence>MSARPQIGIIVGSTRPVRVGRPVADEIATLIEAAGGDVVMLDLAEIRLPLLDEALPPASGVRTQPHSIAWGEQIAALDGVVFVTPDYNSGYPAALKNAIDYLKAEWSALPAVVVSYGWSGGASAAAQLSAVLRFIGLDLQGEGVQMPFQPTDFDASMRMTDPAAFAGRSVEQLRAAVEQLVEVSAQAERAAA</sequence>
<dbReference type="SUPFAM" id="SSF52218">
    <property type="entry name" value="Flavoproteins"/>
    <property type="match status" value="1"/>
</dbReference>
<dbReference type="AlphaFoldDB" id="A0A3N2ARE3"/>
<dbReference type="GO" id="GO:0005829">
    <property type="term" value="C:cytosol"/>
    <property type="evidence" value="ECO:0007669"/>
    <property type="project" value="TreeGrafter"/>
</dbReference>
<protein>
    <submittedName>
        <fullName evidence="2">NAD(P)H-dependent FMN reductase</fullName>
    </submittedName>
</protein>
<dbReference type="GO" id="GO:0016491">
    <property type="term" value="F:oxidoreductase activity"/>
    <property type="evidence" value="ECO:0007669"/>
    <property type="project" value="InterPro"/>
</dbReference>
<dbReference type="InterPro" id="IPR050712">
    <property type="entry name" value="NAD(P)H-dep_reductase"/>
</dbReference>
<proteinExistence type="predicted"/>
<dbReference type="Proteomes" id="UP000275456">
    <property type="component" value="Unassembled WGS sequence"/>
</dbReference>
<accession>A0A3N2ARE3</accession>
<evidence type="ECO:0000259" key="1">
    <source>
        <dbReference type="Pfam" id="PF03358"/>
    </source>
</evidence>
<dbReference type="EMBL" id="RKHJ01000001">
    <property type="protein sequence ID" value="ROR65630.1"/>
    <property type="molecule type" value="Genomic_DNA"/>
</dbReference>
<dbReference type="InterPro" id="IPR005025">
    <property type="entry name" value="FMN_Rdtase-like_dom"/>
</dbReference>
<keyword evidence="3" id="KW-1185">Reference proteome</keyword>
<evidence type="ECO:0000313" key="2">
    <source>
        <dbReference type="EMBL" id="ROR65630.1"/>
    </source>
</evidence>
<feature type="domain" description="NADPH-dependent FMN reductase-like" evidence="1">
    <location>
        <begin position="6"/>
        <end position="136"/>
    </location>
</feature>
<dbReference type="OrthoDB" id="9812295at2"/>
<dbReference type="Pfam" id="PF03358">
    <property type="entry name" value="FMN_red"/>
    <property type="match status" value="1"/>
</dbReference>
<evidence type="ECO:0000313" key="3">
    <source>
        <dbReference type="Proteomes" id="UP000275456"/>
    </source>
</evidence>
<dbReference type="InterPro" id="IPR029039">
    <property type="entry name" value="Flavoprotein-like_sf"/>
</dbReference>
<comment type="caution">
    <text evidence="2">The sequence shown here is derived from an EMBL/GenBank/DDBJ whole genome shotgun (WGS) entry which is preliminary data.</text>
</comment>
<gene>
    <name evidence="2" type="ORF">EDD26_0999</name>
</gene>
<name>A0A3N2ARE3_9MICO</name>
<dbReference type="GO" id="GO:0010181">
    <property type="term" value="F:FMN binding"/>
    <property type="evidence" value="ECO:0007669"/>
    <property type="project" value="TreeGrafter"/>
</dbReference>
<dbReference type="RefSeq" id="WP_123696698.1">
    <property type="nucleotide sequence ID" value="NZ_RKHJ01000001.1"/>
</dbReference>